<name>A0A0G1HQ97_9BACT</name>
<dbReference type="Pfam" id="PF15738">
    <property type="entry name" value="YafQ_toxin"/>
    <property type="match status" value="1"/>
</dbReference>
<dbReference type="InterPro" id="IPR007712">
    <property type="entry name" value="RelE/ParE_toxin"/>
</dbReference>
<dbReference type="Gene3D" id="3.30.2310.20">
    <property type="entry name" value="RelE-like"/>
    <property type="match status" value="1"/>
</dbReference>
<protein>
    <submittedName>
        <fullName evidence="2">Addiction module toxin, RelE/StbE family</fullName>
    </submittedName>
</protein>
<dbReference type="SUPFAM" id="SSF143011">
    <property type="entry name" value="RelE-like"/>
    <property type="match status" value="1"/>
</dbReference>
<evidence type="ECO:0000313" key="3">
    <source>
        <dbReference type="Proteomes" id="UP000034172"/>
    </source>
</evidence>
<dbReference type="AlphaFoldDB" id="A0A0G1HQ97"/>
<dbReference type="InterPro" id="IPR035093">
    <property type="entry name" value="RelE/ParE_toxin_dom_sf"/>
</dbReference>
<reference evidence="2 3" key="1">
    <citation type="journal article" date="2015" name="Nature">
        <title>rRNA introns, odd ribosomes, and small enigmatic genomes across a large radiation of phyla.</title>
        <authorList>
            <person name="Brown C.T."/>
            <person name="Hug L.A."/>
            <person name="Thomas B.C."/>
            <person name="Sharon I."/>
            <person name="Castelle C.J."/>
            <person name="Singh A."/>
            <person name="Wilkins M.J."/>
            <person name="Williams K.H."/>
            <person name="Banfield J.F."/>
        </authorList>
    </citation>
    <scope>NUCLEOTIDE SEQUENCE [LARGE SCALE GENOMIC DNA]</scope>
</reference>
<accession>A0A0G1HQ97</accession>
<dbReference type="Proteomes" id="UP000034172">
    <property type="component" value="Unassembled WGS sequence"/>
</dbReference>
<dbReference type="STRING" id="1618392.UW41_C0012G0023"/>
<organism evidence="2 3">
    <name type="scientific">Candidatus Collierbacteria bacterium GW2011_GWC2_44_18</name>
    <dbReference type="NCBI Taxonomy" id="1618392"/>
    <lineage>
        <taxon>Bacteria</taxon>
        <taxon>Candidatus Collieribacteriota</taxon>
    </lineage>
</organism>
<keyword evidence="1" id="KW-1277">Toxin-antitoxin system</keyword>
<proteinExistence type="predicted"/>
<sequence>MKLAYLPLFVKKLKKKTKSNPNLKPKLTKQINLLLQDIHHPSLKVHKLKGSRKEDYSFWIEGDLRIVFKIIEDTYIFTDLITHDKY</sequence>
<dbReference type="EMBL" id="LCIE01000012">
    <property type="protein sequence ID" value="KKT49085.1"/>
    <property type="molecule type" value="Genomic_DNA"/>
</dbReference>
<comment type="caution">
    <text evidence="2">The sequence shown here is derived from an EMBL/GenBank/DDBJ whole genome shotgun (WGS) entry which is preliminary data.</text>
</comment>
<dbReference type="NCBIfam" id="TIGR02385">
    <property type="entry name" value="RelE_StbE"/>
    <property type="match status" value="1"/>
</dbReference>
<dbReference type="InterPro" id="IPR004386">
    <property type="entry name" value="Toxin_YafQ-like"/>
</dbReference>
<evidence type="ECO:0000313" key="2">
    <source>
        <dbReference type="EMBL" id="KKT49085.1"/>
    </source>
</evidence>
<evidence type="ECO:0000256" key="1">
    <source>
        <dbReference type="ARBA" id="ARBA00022649"/>
    </source>
</evidence>
<gene>
    <name evidence="2" type="ORF">UW41_C0012G0023</name>
</gene>